<feature type="non-terminal residue" evidence="1">
    <location>
        <position position="1"/>
    </location>
</feature>
<evidence type="ECO:0000313" key="2">
    <source>
        <dbReference type="Proteomes" id="UP000188268"/>
    </source>
</evidence>
<comment type="caution">
    <text evidence="1">The sequence shown here is derived from an EMBL/GenBank/DDBJ whole genome shotgun (WGS) entry which is preliminary data.</text>
</comment>
<reference evidence="1 2" key="1">
    <citation type="submission" date="2013-09" db="EMBL/GenBank/DDBJ databases">
        <title>Corchorus capsularis genome sequencing.</title>
        <authorList>
            <person name="Alam M."/>
            <person name="Haque M.S."/>
            <person name="Islam M.S."/>
            <person name="Emdad E.M."/>
            <person name="Islam M.M."/>
            <person name="Ahmed B."/>
            <person name="Halim A."/>
            <person name="Hossen Q.M.M."/>
            <person name="Hossain M.Z."/>
            <person name="Ahmed R."/>
            <person name="Khan M.M."/>
            <person name="Islam R."/>
            <person name="Rashid M.M."/>
            <person name="Khan S.A."/>
            <person name="Rahman M.S."/>
            <person name="Alam M."/>
        </authorList>
    </citation>
    <scope>NUCLEOTIDE SEQUENCE [LARGE SCALE GENOMIC DNA]</scope>
    <source>
        <strain evidence="2">cv. CVL-1</strain>
        <tissue evidence="1">Whole seedling</tissue>
    </source>
</reference>
<protein>
    <submittedName>
        <fullName evidence="1">Uncharacterized protein</fullName>
    </submittedName>
</protein>
<evidence type="ECO:0000313" key="1">
    <source>
        <dbReference type="EMBL" id="OMP11390.1"/>
    </source>
</evidence>
<dbReference type="Proteomes" id="UP000188268">
    <property type="component" value="Unassembled WGS sequence"/>
</dbReference>
<organism evidence="1 2">
    <name type="scientific">Corchorus capsularis</name>
    <name type="common">Jute</name>
    <dbReference type="NCBI Taxonomy" id="210143"/>
    <lineage>
        <taxon>Eukaryota</taxon>
        <taxon>Viridiplantae</taxon>
        <taxon>Streptophyta</taxon>
        <taxon>Embryophyta</taxon>
        <taxon>Tracheophyta</taxon>
        <taxon>Spermatophyta</taxon>
        <taxon>Magnoliopsida</taxon>
        <taxon>eudicotyledons</taxon>
        <taxon>Gunneridae</taxon>
        <taxon>Pentapetalae</taxon>
        <taxon>rosids</taxon>
        <taxon>malvids</taxon>
        <taxon>Malvales</taxon>
        <taxon>Malvaceae</taxon>
        <taxon>Grewioideae</taxon>
        <taxon>Apeibeae</taxon>
        <taxon>Corchorus</taxon>
    </lineage>
</organism>
<dbReference type="Gramene" id="OMP11390">
    <property type="protein sequence ID" value="OMP11390"/>
    <property type="gene ID" value="CCACVL1_00547"/>
</dbReference>
<sequence length="26" mass="3233">QRNEIMQSFFVAVNNLLKNFYRSTRR</sequence>
<dbReference type="AlphaFoldDB" id="A0A1R3KWE0"/>
<gene>
    <name evidence="1" type="ORF">CCACVL1_00547</name>
</gene>
<proteinExistence type="predicted"/>
<dbReference type="EMBL" id="AWWV01001338">
    <property type="protein sequence ID" value="OMP11390.1"/>
    <property type="molecule type" value="Genomic_DNA"/>
</dbReference>
<keyword evidence="2" id="KW-1185">Reference proteome</keyword>
<name>A0A1R3KWE0_COCAP</name>
<accession>A0A1R3KWE0</accession>